<evidence type="ECO:0000313" key="3">
    <source>
        <dbReference type="Proteomes" id="UP000292402"/>
    </source>
</evidence>
<keyword evidence="1" id="KW-0472">Membrane</keyword>
<dbReference type="PANTHER" id="PTHR42085:SF1">
    <property type="entry name" value="F-BOX DOMAIN-CONTAINING PROTEIN"/>
    <property type="match status" value="1"/>
</dbReference>
<dbReference type="Proteomes" id="UP000292402">
    <property type="component" value="Unassembled WGS sequence"/>
</dbReference>
<dbReference type="InterPro" id="IPR038883">
    <property type="entry name" value="AN11006-like"/>
</dbReference>
<reference evidence="3" key="1">
    <citation type="journal article" date="2019" name="bioRxiv">
        <title>Genomics, evolutionary history and diagnostics of the Alternaria alternata species group including apple and Asian pear pathotypes.</title>
        <authorList>
            <person name="Armitage A.D."/>
            <person name="Cockerton H.M."/>
            <person name="Sreenivasaprasad S."/>
            <person name="Woodhall J.W."/>
            <person name="Lane C.R."/>
            <person name="Harrison R.J."/>
            <person name="Clarkson J.P."/>
        </authorList>
    </citation>
    <scope>NUCLEOTIDE SEQUENCE [LARGE SCALE GENOMIC DNA]</scope>
    <source>
        <strain evidence="3">FERA 1082</strain>
    </source>
</reference>
<name>A0A4Q4MJZ2_9PLEO</name>
<accession>A0A4Q4MJZ2</accession>
<feature type="transmembrane region" description="Helical" evidence="1">
    <location>
        <begin position="31"/>
        <end position="50"/>
    </location>
</feature>
<evidence type="ECO:0000256" key="1">
    <source>
        <dbReference type="SAM" id="Phobius"/>
    </source>
</evidence>
<comment type="caution">
    <text evidence="2">The sequence shown here is derived from an EMBL/GenBank/DDBJ whole genome shotgun (WGS) entry which is preliminary data.</text>
</comment>
<dbReference type="EMBL" id="PDXA01000012">
    <property type="protein sequence ID" value="RYN53315.1"/>
    <property type="molecule type" value="Genomic_DNA"/>
</dbReference>
<evidence type="ECO:0000313" key="2">
    <source>
        <dbReference type="EMBL" id="RYN53315.1"/>
    </source>
</evidence>
<keyword evidence="1" id="KW-0812">Transmembrane</keyword>
<dbReference type="AlphaFoldDB" id="A0A4Q4MJZ2"/>
<protein>
    <submittedName>
        <fullName evidence="2">Uncharacterized protein</fullName>
    </submittedName>
</protein>
<organism evidence="2 3">
    <name type="scientific">Alternaria tenuissima</name>
    <dbReference type="NCBI Taxonomy" id="119927"/>
    <lineage>
        <taxon>Eukaryota</taxon>
        <taxon>Fungi</taxon>
        <taxon>Dikarya</taxon>
        <taxon>Ascomycota</taxon>
        <taxon>Pezizomycotina</taxon>
        <taxon>Dothideomycetes</taxon>
        <taxon>Pleosporomycetidae</taxon>
        <taxon>Pleosporales</taxon>
        <taxon>Pleosporineae</taxon>
        <taxon>Pleosporaceae</taxon>
        <taxon>Alternaria</taxon>
        <taxon>Alternaria sect. Alternaria</taxon>
        <taxon>Alternaria alternata complex</taxon>
    </lineage>
</organism>
<sequence length="342" mass="38732">MASTLTKASALSRWQAGLSEYALAGLELKGWVTLLALLLPLLSLVALSKYRKMQYQSKKPFPFLELPQELRDMVYEHFLDDPAYPSPALNELQRSTLDWMRPARWSSASTSPGTRQESKTIFLANKQVYGEYMDMICKRKTFHLSVTPQTYRPATASPSSSPFSPTNYTPVWEISPTTLSKVQNCSLKLVTTSSMLGVTDPRSMTSSSWTLGRRMREQLKHMSSVQTFTLDAKALGDPLWNPLWIWYHASQSLKLLGTDFSDTVPRGPQLTQITFSLDTWSPGENYLKRNENYGGQWMWYCAKNHLVGADVGAEMTVREFCGKLYQECSICRVDDEEDGTVI</sequence>
<gene>
    <name evidence="2" type="ORF">AA0114_g4519</name>
</gene>
<keyword evidence="1" id="KW-1133">Transmembrane helix</keyword>
<dbReference type="PANTHER" id="PTHR42085">
    <property type="entry name" value="F-BOX DOMAIN-CONTAINING PROTEIN"/>
    <property type="match status" value="1"/>
</dbReference>
<proteinExistence type="predicted"/>